<accession>A0ABS1JEN1</accession>
<keyword evidence="3" id="KW-1185">Reference proteome</keyword>
<dbReference type="SUPFAM" id="SSF47336">
    <property type="entry name" value="ACP-like"/>
    <property type="match status" value="1"/>
</dbReference>
<evidence type="ECO:0000313" key="2">
    <source>
        <dbReference type="EMBL" id="MBL0388665.1"/>
    </source>
</evidence>
<evidence type="ECO:0000259" key="1">
    <source>
        <dbReference type="PROSITE" id="PS50075"/>
    </source>
</evidence>
<dbReference type="InterPro" id="IPR009081">
    <property type="entry name" value="PP-bd_ACP"/>
</dbReference>
<name>A0ABS1JEN1_9BACL</name>
<dbReference type="Proteomes" id="UP000602284">
    <property type="component" value="Unassembled WGS sequence"/>
</dbReference>
<proteinExistence type="predicted"/>
<feature type="domain" description="Carrier" evidence="1">
    <location>
        <begin position="1"/>
        <end position="79"/>
    </location>
</feature>
<gene>
    <name evidence="2" type="ORF">JJB07_18830</name>
</gene>
<evidence type="ECO:0000313" key="3">
    <source>
        <dbReference type="Proteomes" id="UP000602284"/>
    </source>
</evidence>
<comment type="caution">
    <text evidence="2">The sequence shown here is derived from an EMBL/GenBank/DDBJ whole genome shotgun (WGS) entry which is preliminary data.</text>
</comment>
<reference evidence="2 3" key="1">
    <citation type="submission" date="2021-01" db="EMBL/GenBank/DDBJ databases">
        <title>Tumebacillus sp. strain ITR2 16S ribosomal RNA gene Genome sequencing and assembly.</title>
        <authorList>
            <person name="Kang M."/>
        </authorList>
    </citation>
    <scope>NUCLEOTIDE SEQUENCE [LARGE SCALE GENOMIC DNA]</scope>
    <source>
        <strain evidence="2 3">ITR2</strain>
    </source>
</reference>
<dbReference type="Gene3D" id="1.10.1200.10">
    <property type="entry name" value="ACP-like"/>
    <property type="match status" value="1"/>
</dbReference>
<organism evidence="2 3">
    <name type="scientific">Tumebacillus amylolyticus</name>
    <dbReference type="NCBI Taxonomy" id="2801339"/>
    <lineage>
        <taxon>Bacteria</taxon>
        <taxon>Bacillati</taxon>
        <taxon>Bacillota</taxon>
        <taxon>Bacilli</taxon>
        <taxon>Bacillales</taxon>
        <taxon>Alicyclobacillaceae</taxon>
        <taxon>Tumebacillus</taxon>
    </lineage>
</organism>
<dbReference type="RefSeq" id="WP_201637620.1">
    <property type="nucleotide sequence ID" value="NZ_JAEQNB010000006.1"/>
</dbReference>
<dbReference type="Pfam" id="PF00550">
    <property type="entry name" value="PP-binding"/>
    <property type="match status" value="1"/>
</dbReference>
<sequence length="83" mass="9560">MAEKKIETILHDYISEHVDDVEFDHETELFEEGLVNSLFAIQLMTFLEKEFGIKVTMDDLDMDNYKSVSAIACFIRAKQAAQV</sequence>
<protein>
    <submittedName>
        <fullName evidence="2">Acyl carrier protein</fullName>
    </submittedName>
</protein>
<dbReference type="InterPro" id="IPR036736">
    <property type="entry name" value="ACP-like_sf"/>
</dbReference>
<dbReference type="PROSITE" id="PS50075">
    <property type="entry name" value="CARRIER"/>
    <property type="match status" value="1"/>
</dbReference>
<dbReference type="EMBL" id="JAEQNB010000006">
    <property type="protein sequence ID" value="MBL0388665.1"/>
    <property type="molecule type" value="Genomic_DNA"/>
</dbReference>